<sequence length="306" mass="34229">MPANVVPWIDKALSQFCLRLKQNNYGHAYLIGLEKGYGGDLLGLDMAKSLLCDKATARGGCGFCKACQLFEANNHPDFYLIKADGHQIKVDQIRDLCQRLTATAQQGGRRVALLLNSERLNIAAANALLKTLEEPGKETVLLLQSDTPSRLMATISSRCQRMDVPLPTLIEIKSWLKQQADVLQDVTWCLPVVGGPIALAHSLKAGEYARLLCWRKAWAQSLSSGRLSNELMNLDEQQVLDAINILFLVLKQKLIKQVDLDAMIRMKIVDFSTHIMQQYHQLKIMPNINIPALFKGFIADYQQIVT</sequence>
<dbReference type="GO" id="GO:0003887">
    <property type="term" value="F:DNA-directed DNA polymerase activity"/>
    <property type="evidence" value="ECO:0007669"/>
    <property type="project" value="UniProtKB-EC"/>
</dbReference>
<proteinExistence type="predicted"/>
<keyword evidence="4" id="KW-0808">Transferase</keyword>
<comment type="caution">
    <text evidence="4">The sequence shown here is derived from an EMBL/GenBank/DDBJ whole genome shotgun (WGS) entry which is preliminary data.</text>
</comment>
<dbReference type="InterPro" id="IPR027417">
    <property type="entry name" value="P-loop_NTPase"/>
</dbReference>
<dbReference type="RefSeq" id="WP_248938740.1">
    <property type="nucleotide sequence ID" value="NZ_JAKIKS010000006.1"/>
</dbReference>
<dbReference type="InterPro" id="IPR050238">
    <property type="entry name" value="DNA_Rep/Repair_Clamp_Loader"/>
</dbReference>
<evidence type="ECO:0000256" key="1">
    <source>
        <dbReference type="ARBA" id="ARBA00012417"/>
    </source>
</evidence>
<dbReference type="EMBL" id="JAKIKS010000006">
    <property type="protein sequence ID" value="MCL1123454.1"/>
    <property type="molecule type" value="Genomic_DNA"/>
</dbReference>
<dbReference type="PANTHER" id="PTHR11669">
    <property type="entry name" value="REPLICATION FACTOR C / DNA POLYMERASE III GAMMA-TAU SUBUNIT"/>
    <property type="match status" value="1"/>
</dbReference>
<accession>A0ABT0L6Y1</accession>
<keyword evidence="4" id="KW-0548">Nucleotidyltransferase</keyword>
<dbReference type="EC" id="2.7.7.7" evidence="1"/>
<evidence type="ECO:0000313" key="4">
    <source>
        <dbReference type="EMBL" id="MCL1123454.1"/>
    </source>
</evidence>
<dbReference type="InterPro" id="IPR004622">
    <property type="entry name" value="DNA_pol_HolB"/>
</dbReference>
<evidence type="ECO:0000256" key="3">
    <source>
        <dbReference type="ARBA" id="ARBA00049244"/>
    </source>
</evidence>
<keyword evidence="2" id="KW-0239">DNA-directed DNA polymerase</keyword>
<gene>
    <name evidence="4" type="primary">holB</name>
    <name evidence="4" type="ORF">L2764_02890</name>
</gene>
<comment type="catalytic activity">
    <reaction evidence="3">
        <text>DNA(n) + a 2'-deoxyribonucleoside 5'-triphosphate = DNA(n+1) + diphosphate</text>
        <dbReference type="Rhea" id="RHEA:22508"/>
        <dbReference type="Rhea" id="RHEA-COMP:17339"/>
        <dbReference type="Rhea" id="RHEA-COMP:17340"/>
        <dbReference type="ChEBI" id="CHEBI:33019"/>
        <dbReference type="ChEBI" id="CHEBI:61560"/>
        <dbReference type="ChEBI" id="CHEBI:173112"/>
        <dbReference type="EC" id="2.7.7.7"/>
    </reaction>
</comment>
<reference evidence="4 5" key="1">
    <citation type="submission" date="2022-01" db="EMBL/GenBank/DDBJ databases">
        <title>Whole genome-based taxonomy of the Shewanellaceae.</title>
        <authorList>
            <person name="Martin-Rodriguez A.J."/>
        </authorList>
    </citation>
    <scope>NUCLEOTIDE SEQUENCE [LARGE SCALE GENOMIC DNA]</scope>
    <source>
        <strain evidence="4 5">DSM 17177</strain>
    </source>
</reference>
<name>A0ABT0L6Y1_9GAMM</name>
<dbReference type="Pfam" id="PF13177">
    <property type="entry name" value="DNA_pol3_delta2"/>
    <property type="match status" value="1"/>
</dbReference>
<protein>
    <recommendedName>
        <fullName evidence="1">DNA-directed DNA polymerase</fullName>
        <ecNumber evidence="1">2.7.7.7</ecNumber>
    </recommendedName>
</protein>
<dbReference type="Proteomes" id="UP001203423">
    <property type="component" value="Unassembled WGS sequence"/>
</dbReference>
<evidence type="ECO:0000313" key="5">
    <source>
        <dbReference type="Proteomes" id="UP001203423"/>
    </source>
</evidence>
<evidence type="ECO:0000256" key="2">
    <source>
        <dbReference type="ARBA" id="ARBA00022932"/>
    </source>
</evidence>
<dbReference type="Gene3D" id="3.40.50.300">
    <property type="entry name" value="P-loop containing nucleotide triphosphate hydrolases"/>
    <property type="match status" value="1"/>
</dbReference>
<organism evidence="4 5">
    <name type="scientific">Shewanella surugensis</name>
    <dbReference type="NCBI Taxonomy" id="212020"/>
    <lineage>
        <taxon>Bacteria</taxon>
        <taxon>Pseudomonadati</taxon>
        <taxon>Pseudomonadota</taxon>
        <taxon>Gammaproteobacteria</taxon>
        <taxon>Alteromonadales</taxon>
        <taxon>Shewanellaceae</taxon>
        <taxon>Shewanella</taxon>
    </lineage>
</organism>
<keyword evidence="5" id="KW-1185">Reference proteome</keyword>
<dbReference type="PANTHER" id="PTHR11669:SF8">
    <property type="entry name" value="DNA POLYMERASE III SUBUNIT DELTA"/>
    <property type="match status" value="1"/>
</dbReference>
<dbReference type="NCBIfam" id="TIGR00678">
    <property type="entry name" value="holB"/>
    <property type="match status" value="1"/>
</dbReference>
<dbReference type="SUPFAM" id="SSF52540">
    <property type="entry name" value="P-loop containing nucleoside triphosphate hydrolases"/>
    <property type="match status" value="1"/>
</dbReference>